<organism evidence="14 15">
    <name type="scientific">Lacticaseibacillus pabuli</name>
    <dbReference type="NCBI Taxonomy" id="3025672"/>
    <lineage>
        <taxon>Bacteria</taxon>
        <taxon>Bacillati</taxon>
        <taxon>Bacillota</taxon>
        <taxon>Bacilli</taxon>
        <taxon>Lactobacillales</taxon>
        <taxon>Lactobacillaceae</taxon>
        <taxon>Lacticaseibacillus</taxon>
    </lineage>
</organism>
<keyword evidence="5 13" id="KW-0812">Transmembrane</keyword>
<dbReference type="PANTHER" id="PTHR31462:SF5">
    <property type="entry name" value="ENDOSOMAL_LYSOSOMAL PROTON CHANNEL TMEM175"/>
    <property type="match status" value="1"/>
</dbReference>
<evidence type="ECO:0000256" key="1">
    <source>
        <dbReference type="ARBA" id="ARBA00004141"/>
    </source>
</evidence>
<keyword evidence="11" id="KW-0407">Ion channel</keyword>
<comment type="subcellular location">
    <subcellularLocation>
        <location evidence="1">Membrane</location>
        <topology evidence="1">Multi-pass membrane protein</topology>
    </subcellularLocation>
</comment>
<evidence type="ECO:0000313" key="15">
    <source>
        <dbReference type="Proteomes" id="UP001220377"/>
    </source>
</evidence>
<evidence type="ECO:0000256" key="12">
    <source>
        <dbReference type="ARBA" id="ARBA00034430"/>
    </source>
</evidence>
<feature type="transmembrane region" description="Helical" evidence="13">
    <location>
        <begin position="70"/>
        <end position="95"/>
    </location>
</feature>
<evidence type="ECO:0000256" key="10">
    <source>
        <dbReference type="ARBA" id="ARBA00023136"/>
    </source>
</evidence>
<keyword evidence="10 13" id="KW-0472">Membrane</keyword>
<feature type="transmembrane region" description="Helical" evidence="13">
    <location>
        <begin position="107"/>
        <end position="123"/>
    </location>
</feature>
<keyword evidence="7" id="KW-0630">Potassium</keyword>
<evidence type="ECO:0000256" key="4">
    <source>
        <dbReference type="ARBA" id="ARBA00022538"/>
    </source>
</evidence>
<gene>
    <name evidence="14" type="ORF">PQ472_03465</name>
</gene>
<dbReference type="Pfam" id="PF06736">
    <property type="entry name" value="TMEM175"/>
    <property type="match status" value="1"/>
</dbReference>
<evidence type="ECO:0000256" key="6">
    <source>
        <dbReference type="ARBA" id="ARBA00022826"/>
    </source>
</evidence>
<evidence type="ECO:0000256" key="11">
    <source>
        <dbReference type="ARBA" id="ARBA00023303"/>
    </source>
</evidence>
<evidence type="ECO:0000313" key="14">
    <source>
        <dbReference type="EMBL" id="WDF83311.1"/>
    </source>
</evidence>
<name>A0ABY7WT46_9LACO</name>
<dbReference type="Proteomes" id="UP001220377">
    <property type="component" value="Chromosome"/>
</dbReference>
<keyword evidence="6" id="KW-0631">Potassium channel</keyword>
<dbReference type="PANTHER" id="PTHR31462">
    <property type="entry name" value="ENDOSOMAL/LYSOSOMAL POTASSIUM CHANNEL TMEM175"/>
    <property type="match status" value="1"/>
</dbReference>
<evidence type="ECO:0000256" key="3">
    <source>
        <dbReference type="ARBA" id="ARBA00022448"/>
    </source>
</evidence>
<proteinExistence type="inferred from homology"/>
<sequence length="185" mass="20872">MSKGRLEGFFDAILAIIMTIMVLEIKTPKTPDVGSWAELIVPLIAFLISFFSLSTLWYSHHELLKNVHNISYRSVLLNIVLLAWVSLVPVVTAWVAEFPTHPWPERFFAIETLGWILLLELLIRSIKADNPGINVSVTAFAWWSFSAIMVVIIFPFPYSGLAIAAVLGVRIPSIWLGQARRARKQ</sequence>
<comment type="similarity">
    <text evidence="2">Belongs to the TMEM175 family.</text>
</comment>
<feature type="transmembrane region" description="Helical" evidence="13">
    <location>
        <begin position="9"/>
        <end position="27"/>
    </location>
</feature>
<comment type="catalytic activity">
    <reaction evidence="12">
        <text>K(+)(in) = K(+)(out)</text>
        <dbReference type="Rhea" id="RHEA:29463"/>
        <dbReference type="ChEBI" id="CHEBI:29103"/>
    </reaction>
</comment>
<evidence type="ECO:0000256" key="2">
    <source>
        <dbReference type="ARBA" id="ARBA00006920"/>
    </source>
</evidence>
<keyword evidence="8 13" id="KW-1133">Transmembrane helix</keyword>
<keyword evidence="9" id="KW-0406">Ion transport</keyword>
<feature type="transmembrane region" description="Helical" evidence="13">
    <location>
        <begin position="160"/>
        <end position="177"/>
    </location>
</feature>
<reference evidence="14 15" key="1">
    <citation type="submission" date="2023-02" db="EMBL/GenBank/DDBJ databases">
        <title>Genome sequence of Lacticaseibacillus sp. KACC 23028.</title>
        <authorList>
            <person name="Kim S."/>
            <person name="Heo J."/>
            <person name="Kwon S.-W."/>
        </authorList>
    </citation>
    <scope>NUCLEOTIDE SEQUENCE [LARGE SCALE GENOMIC DNA]</scope>
    <source>
        <strain evidence="14 15">KACC 23028</strain>
    </source>
</reference>
<dbReference type="InterPro" id="IPR010617">
    <property type="entry name" value="TMEM175-like"/>
</dbReference>
<keyword evidence="15" id="KW-1185">Reference proteome</keyword>
<dbReference type="RefSeq" id="WP_274261378.1">
    <property type="nucleotide sequence ID" value="NZ_CP117884.1"/>
</dbReference>
<evidence type="ECO:0000256" key="13">
    <source>
        <dbReference type="SAM" id="Phobius"/>
    </source>
</evidence>
<evidence type="ECO:0000256" key="7">
    <source>
        <dbReference type="ARBA" id="ARBA00022958"/>
    </source>
</evidence>
<feature type="transmembrane region" description="Helical" evidence="13">
    <location>
        <begin position="39"/>
        <end position="58"/>
    </location>
</feature>
<evidence type="ECO:0000256" key="8">
    <source>
        <dbReference type="ARBA" id="ARBA00022989"/>
    </source>
</evidence>
<protein>
    <submittedName>
        <fullName evidence="14">TMEM175 family protein</fullName>
    </submittedName>
</protein>
<accession>A0ABY7WT46</accession>
<dbReference type="EMBL" id="CP117884">
    <property type="protein sequence ID" value="WDF83311.1"/>
    <property type="molecule type" value="Genomic_DNA"/>
</dbReference>
<evidence type="ECO:0000256" key="5">
    <source>
        <dbReference type="ARBA" id="ARBA00022692"/>
    </source>
</evidence>
<keyword evidence="4" id="KW-0633">Potassium transport</keyword>
<evidence type="ECO:0000256" key="9">
    <source>
        <dbReference type="ARBA" id="ARBA00023065"/>
    </source>
</evidence>
<keyword evidence="3" id="KW-0813">Transport</keyword>
<feature type="transmembrane region" description="Helical" evidence="13">
    <location>
        <begin position="135"/>
        <end position="154"/>
    </location>
</feature>